<evidence type="ECO:0000313" key="1">
    <source>
        <dbReference type="EMBL" id="GGO72518.1"/>
    </source>
</evidence>
<evidence type="ECO:0000313" key="2">
    <source>
        <dbReference type="Proteomes" id="UP000606935"/>
    </source>
</evidence>
<reference evidence="1" key="2">
    <citation type="submission" date="2020-09" db="EMBL/GenBank/DDBJ databases">
        <authorList>
            <person name="Sun Q."/>
            <person name="Zhou Y."/>
        </authorList>
    </citation>
    <scope>NUCLEOTIDE SEQUENCE</scope>
    <source>
        <strain evidence="1">CGMCC 1.7086</strain>
    </source>
</reference>
<keyword evidence="2" id="KW-1185">Reference proteome</keyword>
<dbReference type="AlphaFoldDB" id="A0A917Z1N4"/>
<gene>
    <name evidence="1" type="ORF">GCM10010982_30840</name>
</gene>
<dbReference type="Pfam" id="PF11042">
    <property type="entry name" value="DUF2750"/>
    <property type="match status" value="1"/>
</dbReference>
<organism evidence="1 2">
    <name type="scientific">Bowmanella pacifica</name>
    <dbReference type="NCBI Taxonomy" id="502051"/>
    <lineage>
        <taxon>Bacteria</taxon>
        <taxon>Pseudomonadati</taxon>
        <taxon>Pseudomonadota</taxon>
        <taxon>Gammaproteobacteria</taxon>
        <taxon>Alteromonadales</taxon>
        <taxon>Alteromonadaceae</taxon>
        <taxon>Bowmanella</taxon>
    </lineage>
</organism>
<comment type="caution">
    <text evidence="1">The sequence shown here is derived from an EMBL/GenBank/DDBJ whole genome shotgun (WGS) entry which is preliminary data.</text>
</comment>
<protein>
    <recommendedName>
        <fullName evidence="3">DUF2750 domain-containing protein</fullName>
    </recommendedName>
</protein>
<reference evidence="1" key="1">
    <citation type="journal article" date="2014" name="Int. J. Syst. Evol. Microbiol.">
        <title>Complete genome sequence of Corynebacterium casei LMG S-19264T (=DSM 44701T), isolated from a smear-ripened cheese.</title>
        <authorList>
            <consortium name="US DOE Joint Genome Institute (JGI-PGF)"/>
            <person name="Walter F."/>
            <person name="Albersmeier A."/>
            <person name="Kalinowski J."/>
            <person name="Ruckert C."/>
        </authorList>
    </citation>
    <scope>NUCLEOTIDE SEQUENCE</scope>
    <source>
        <strain evidence="1">CGMCC 1.7086</strain>
    </source>
</reference>
<sequence>MTQPLTLDALIAQDPETRAEYCFQLLLDKQPLWGLEGKLGWVMLSAEGDACTPLFPDAQSAQLWGTQQYPESKPKVIPYAELRQVLFNQWQQDEVLLMLFPLAQEEEGIMVKVEELLDALAQAGE</sequence>
<proteinExistence type="predicted"/>
<name>A0A917Z1N4_9ALTE</name>
<dbReference type="Proteomes" id="UP000606935">
    <property type="component" value="Unassembled WGS sequence"/>
</dbReference>
<evidence type="ECO:0008006" key="3">
    <source>
        <dbReference type="Google" id="ProtNLM"/>
    </source>
</evidence>
<accession>A0A917Z1N4</accession>
<dbReference type="InterPro" id="IPR021284">
    <property type="entry name" value="DUF2750"/>
</dbReference>
<dbReference type="EMBL" id="BMLS01000005">
    <property type="protein sequence ID" value="GGO72518.1"/>
    <property type="molecule type" value="Genomic_DNA"/>
</dbReference>
<dbReference type="RefSeq" id="WP_188697129.1">
    <property type="nucleotide sequence ID" value="NZ_BMLS01000005.1"/>
</dbReference>